<dbReference type="AlphaFoldDB" id="A0AAE5C943"/>
<organism evidence="1 2">
    <name type="scientific">Candidatus Kutchimonas denitrificans</name>
    <dbReference type="NCBI Taxonomy" id="3056748"/>
    <lineage>
        <taxon>Bacteria</taxon>
        <taxon>Pseudomonadati</taxon>
        <taxon>Gemmatimonadota</taxon>
        <taxon>Gemmatimonadia</taxon>
        <taxon>Candidatus Palauibacterales</taxon>
        <taxon>Candidatus Palauibacteraceae</taxon>
        <taxon>Candidatus Kutchimonas</taxon>
    </lineage>
</organism>
<proteinExistence type="predicted"/>
<evidence type="ECO:0000313" key="1">
    <source>
        <dbReference type="EMBL" id="NIR75091.1"/>
    </source>
</evidence>
<dbReference type="Proteomes" id="UP000702544">
    <property type="component" value="Unassembled WGS sequence"/>
</dbReference>
<protein>
    <submittedName>
        <fullName evidence="1">Uncharacterized protein</fullName>
    </submittedName>
</protein>
<reference evidence="1 2" key="1">
    <citation type="submission" date="2020-01" db="EMBL/GenBank/DDBJ databases">
        <title>Genomes assembled from Gulf of Kutch pelagic sediment metagenomes.</title>
        <authorList>
            <person name="Chandrashekar M."/>
            <person name="Mahajan M.S."/>
            <person name="Dave K.J."/>
            <person name="Vatsa P."/>
            <person name="Nathani N.M."/>
        </authorList>
    </citation>
    <scope>NUCLEOTIDE SEQUENCE [LARGE SCALE GENOMIC DNA]</scope>
    <source>
        <strain evidence="1">KS3-K002</strain>
    </source>
</reference>
<accession>A0AAE5C943</accession>
<name>A0AAE5C943_9BACT</name>
<dbReference type="EMBL" id="JAACAK010000063">
    <property type="protein sequence ID" value="NIR75091.1"/>
    <property type="molecule type" value="Genomic_DNA"/>
</dbReference>
<gene>
    <name evidence="1" type="ORF">GWO12_08275</name>
</gene>
<comment type="caution">
    <text evidence="1">The sequence shown here is derived from an EMBL/GenBank/DDBJ whole genome shotgun (WGS) entry which is preliminary data.</text>
</comment>
<evidence type="ECO:0000313" key="2">
    <source>
        <dbReference type="Proteomes" id="UP000702544"/>
    </source>
</evidence>
<sequence length="165" mass="19076">MRFSSNREEPGPSHWIIIDPRPPGYIGQEVVDLSPGAIELRHAAHQLREYAERREHWIDLRELERDWSRWPGDRPDHVRDLSFGVRVMYGIDIDEETGLFQGQPVRHLAVHGSKRPPTPATVGEIASYFWGRRAAQMRIASTGRAHVVVGMNWEQLDPKQLMRLL</sequence>